<dbReference type="EMBL" id="MPZM01000042">
    <property type="protein sequence ID" value="PPL14987.1"/>
    <property type="molecule type" value="Genomic_DNA"/>
</dbReference>
<comment type="caution">
    <text evidence="1">The sequence shown here is derived from an EMBL/GenBank/DDBJ whole genome shotgun (WGS) entry which is preliminary data.</text>
</comment>
<evidence type="ECO:0000313" key="1">
    <source>
        <dbReference type="EMBL" id="PPL14987.1"/>
    </source>
</evidence>
<evidence type="ECO:0000313" key="2">
    <source>
        <dbReference type="Proteomes" id="UP000242231"/>
    </source>
</evidence>
<proteinExistence type="predicted"/>
<dbReference type="AlphaFoldDB" id="A0A2P5TJD0"/>
<sequence length="118" mass="13383">MYKGNRYRLGTSREVAHTCKIATCSCLLAMMAGCSSLVTEGPDDPQPLDSYVITLNIYDDYDKLDQVPDIPQAAKMSKGQLKGYANWSGQFCQVHYVHNDYETLVHELKHCFYGAWHD</sequence>
<organism evidence="1 2">
    <name type="scientific">Oceanisphaera arctica</name>
    <dbReference type="NCBI Taxonomy" id="641510"/>
    <lineage>
        <taxon>Bacteria</taxon>
        <taxon>Pseudomonadati</taxon>
        <taxon>Pseudomonadota</taxon>
        <taxon>Gammaproteobacteria</taxon>
        <taxon>Aeromonadales</taxon>
        <taxon>Aeromonadaceae</taxon>
        <taxon>Oceanisphaera</taxon>
    </lineage>
</organism>
<keyword evidence="2" id="KW-1185">Reference proteome</keyword>
<dbReference type="Proteomes" id="UP000242231">
    <property type="component" value="Unassembled WGS sequence"/>
</dbReference>
<protein>
    <recommendedName>
        <fullName evidence="3">Lipoprotein</fullName>
    </recommendedName>
</protein>
<evidence type="ECO:0008006" key="3">
    <source>
        <dbReference type="Google" id="ProtNLM"/>
    </source>
</evidence>
<name>A0A2P5TJD0_9GAMM</name>
<dbReference type="PROSITE" id="PS51257">
    <property type="entry name" value="PROKAR_LIPOPROTEIN"/>
    <property type="match status" value="1"/>
</dbReference>
<feature type="non-terminal residue" evidence="1">
    <location>
        <position position="118"/>
    </location>
</feature>
<gene>
    <name evidence="1" type="ORF">UN63_13980</name>
</gene>
<reference evidence="2" key="1">
    <citation type="submission" date="2016-11" db="EMBL/GenBank/DDBJ databases">
        <authorList>
            <person name="Sisinthy S."/>
            <person name="Ara S."/>
            <person name="Gundlapally S.R."/>
        </authorList>
    </citation>
    <scope>NUCLEOTIDE SEQUENCE [LARGE SCALE GENOMIC DNA]</scope>
    <source>
        <strain evidence="2">V1-41</strain>
    </source>
</reference>
<accession>A0A2P5TJD0</accession>